<feature type="transmembrane region" description="Helical" evidence="7">
    <location>
        <begin position="64"/>
        <end position="89"/>
    </location>
</feature>
<keyword evidence="6 7" id="KW-0472">Membrane</keyword>
<feature type="transmembrane region" description="Helical" evidence="7">
    <location>
        <begin position="175"/>
        <end position="197"/>
    </location>
</feature>
<protein>
    <submittedName>
        <fullName evidence="9">Carbohydrate ABC transporter permease</fullName>
    </submittedName>
</protein>
<feature type="domain" description="ABC transmembrane type-1" evidence="8">
    <location>
        <begin position="65"/>
        <end position="254"/>
    </location>
</feature>
<evidence type="ECO:0000256" key="4">
    <source>
        <dbReference type="ARBA" id="ARBA00022692"/>
    </source>
</evidence>
<name>A0A2G5RN87_9BACL</name>
<dbReference type="CDD" id="cd06261">
    <property type="entry name" value="TM_PBP2"/>
    <property type="match status" value="1"/>
</dbReference>
<gene>
    <name evidence="9" type="ORF">CS060_11475</name>
</gene>
<accession>A0A2G5RN87</accession>
<evidence type="ECO:0000256" key="1">
    <source>
        <dbReference type="ARBA" id="ARBA00004651"/>
    </source>
</evidence>
<evidence type="ECO:0000256" key="3">
    <source>
        <dbReference type="ARBA" id="ARBA00022475"/>
    </source>
</evidence>
<feature type="transmembrane region" description="Helical" evidence="7">
    <location>
        <begin position="233"/>
        <end position="254"/>
    </location>
</feature>
<dbReference type="InterPro" id="IPR035906">
    <property type="entry name" value="MetI-like_sf"/>
</dbReference>
<evidence type="ECO:0000259" key="8">
    <source>
        <dbReference type="PROSITE" id="PS50928"/>
    </source>
</evidence>
<dbReference type="SUPFAM" id="SSF161098">
    <property type="entry name" value="MetI-like"/>
    <property type="match status" value="1"/>
</dbReference>
<dbReference type="Pfam" id="PF00528">
    <property type="entry name" value="BPD_transp_1"/>
    <property type="match status" value="1"/>
</dbReference>
<dbReference type="GO" id="GO:0055085">
    <property type="term" value="P:transmembrane transport"/>
    <property type="evidence" value="ECO:0007669"/>
    <property type="project" value="InterPro"/>
</dbReference>
<evidence type="ECO:0000313" key="10">
    <source>
        <dbReference type="Proteomes" id="UP000230559"/>
    </source>
</evidence>
<evidence type="ECO:0000256" key="6">
    <source>
        <dbReference type="ARBA" id="ARBA00023136"/>
    </source>
</evidence>
<dbReference type="PANTHER" id="PTHR43744:SF2">
    <property type="entry name" value="ARABINOOLIGOSACCHARIDES TRANSPORT SYSTEM PERMEASE PROTEIN ARAQ"/>
    <property type="match status" value="1"/>
</dbReference>
<comment type="similarity">
    <text evidence="7">Belongs to the binding-protein-dependent transport system permease family.</text>
</comment>
<dbReference type="RefSeq" id="WP_035047708.1">
    <property type="nucleotide sequence ID" value="NZ_PEDM01000030.1"/>
</dbReference>
<dbReference type="EMBL" id="PEDM01000030">
    <property type="protein sequence ID" value="PIC04142.1"/>
    <property type="molecule type" value="Genomic_DNA"/>
</dbReference>
<dbReference type="GO" id="GO:0005886">
    <property type="term" value="C:plasma membrane"/>
    <property type="evidence" value="ECO:0007669"/>
    <property type="project" value="UniProtKB-SubCell"/>
</dbReference>
<sequence>MKKMSLYITLTIGALISLFPFYWAFIGATNESGKLFSKQLSFVPGTKLIENVTNLNESIGIGRVLFNSLFVSLTYTIFSLLICTMAAYAFAKFEFKGRDTIFAIFLLSMMIPYHATVIPLFKMMAAFGWLNTYKALILPNLAYPFAIFLMRQNMLAFPNALIEAARIDGAGEWRIFFRIVLPSMKPALAATAIFLFMYQWNSFLWPLIAVSSTDMYTFPVALSSLFGLSRIDYGQVMAGVTLATVPIIVFFLSLQRHFISGMLGSAVK</sequence>
<dbReference type="Gene3D" id="1.10.3720.10">
    <property type="entry name" value="MetI-like"/>
    <property type="match status" value="1"/>
</dbReference>
<dbReference type="InterPro" id="IPR000515">
    <property type="entry name" value="MetI-like"/>
</dbReference>
<evidence type="ECO:0000256" key="5">
    <source>
        <dbReference type="ARBA" id="ARBA00022989"/>
    </source>
</evidence>
<feature type="transmembrane region" description="Helical" evidence="7">
    <location>
        <begin position="101"/>
        <end position="121"/>
    </location>
</feature>
<feature type="transmembrane region" description="Helical" evidence="7">
    <location>
        <begin position="7"/>
        <end position="26"/>
    </location>
</feature>
<evidence type="ECO:0000313" key="9">
    <source>
        <dbReference type="EMBL" id="PIC04142.1"/>
    </source>
</evidence>
<evidence type="ECO:0000256" key="2">
    <source>
        <dbReference type="ARBA" id="ARBA00022448"/>
    </source>
</evidence>
<feature type="transmembrane region" description="Helical" evidence="7">
    <location>
        <begin position="203"/>
        <end position="226"/>
    </location>
</feature>
<keyword evidence="4 7" id="KW-0812">Transmembrane</keyword>
<keyword evidence="2 7" id="KW-0813">Transport</keyword>
<evidence type="ECO:0000256" key="7">
    <source>
        <dbReference type="RuleBase" id="RU363032"/>
    </source>
</evidence>
<proteinExistence type="inferred from homology"/>
<reference evidence="9 10" key="1">
    <citation type="submission" date="2017-10" db="EMBL/GenBank/DDBJ databases">
        <title>Draft genome sequence of Anoxybacillus flavithermus KU2-6-11 from caldera Uzon (Russia:Kamchtka).</title>
        <authorList>
            <person name="Korzhuk A.V."/>
            <person name="Rozanov A.S."/>
            <person name="Bryanskaya A.V."/>
            <person name="Peltek S.E."/>
        </authorList>
    </citation>
    <scope>NUCLEOTIDE SEQUENCE [LARGE SCALE GENOMIC DNA]</scope>
    <source>
        <strain evidence="9 10">KU2-6_11</strain>
    </source>
</reference>
<keyword evidence="3" id="KW-1003">Cell membrane</keyword>
<dbReference type="PANTHER" id="PTHR43744">
    <property type="entry name" value="ABC TRANSPORTER PERMEASE PROTEIN MG189-RELATED-RELATED"/>
    <property type="match status" value="1"/>
</dbReference>
<organism evidence="9 10">
    <name type="scientific">Anoxybacillus flavithermus</name>
    <dbReference type="NCBI Taxonomy" id="33934"/>
    <lineage>
        <taxon>Bacteria</taxon>
        <taxon>Bacillati</taxon>
        <taxon>Bacillota</taxon>
        <taxon>Bacilli</taxon>
        <taxon>Bacillales</taxon>
        <taxon>Anoxybacillaceae</taxon>
        <taxon>Anoxybacillus</taxon>
    </lineage>
</organism>
<comment type="subcellular location">
    <subcellularLocation>
        <location evidence="1 7">Cell membrane</location>
        <topology evidence="1 7">Multi-pass membrane protein</topology>
    </subcellularLocation>
</comment>
<dbReference type="AlphaFoldDB" id="A0A2G5RN87"/>
<comment type="caution">
    <text evidence="9">The sequence shown here is derived from an EMBL/GenBank/DDBJ whole genome shotgun (WGS) entry which is preliminary data.</text>
</comment>
<keyword evidence="5 7" id="KW-1133">Transmembrane helix</keyword>
<dbReference type="PROSITE" id="PS50928">
    <property type="entry name" value="ABC_TM1"/>
    <property type="match status" value="1"/>
</dbReference>
<dbReference type="Proteomes" id="UP000230559">
    <property type="component" value="Unassembled WGS sequence"/>
</dbReference>